<dbReference type="RefSeq" id="WP_073579495.1">
    <property type="nucleotide sequence ID" value="NZ_AP024898.1"/>
</dbReference>
<dbReference type="SMART" id="SM00028">
    <property type="entry name" value="TPR"/>
    <property type="match status" value="3"/>
</dbReference>
<dbReference type="STRING" id="1117707.VQ7734_00297"/>
<gene>
    <name evidence="1" type="ORF">VQ7734_00297</name>
</gene>
<evidence type="ECO:0000313" key="1">
    <source>
        <dbReference type="EMBL" id="SHO54583.1"/>
    </source>
</evidence>
<evidence type="ECO:0008006" key="3">
    <source>
        <dbReference type="Google" id="ProtNLM"/>
    </source>
</evidence>
<name>A0A1M7YPN0_9VIBR</name>
<dbReference type="EMBL" id="FRFG01000005">
    <property type="protein sequence ID" value="SHO54583.1"/>
    <property type="molecule type" value="Genomic_DNA"/>
</dbReference>
<dbReference type="InterPro" id="IPR019734">
    <property type="entry name" value="TPR_rpt"/>
</dbReference>
<dbReference type="OrthoDB" id="5903759at2"/>
<reference evidence="2" key="1">
    <citation type="submission" date="2016-12" db="EMBL/GenBank/DDBJ databases">
        <authorList>
            <person name="Rodrigo-Torres L."/>
            <person name="Arahal R.D."/>
            <person name="Lucena T."/>
        </authorList>
    </citation>
    <scope>NUCLEOTIDE SEQUENCE [LARGE SCALE GENOMIC DNA]</scope>
</reference>
<sequence>MDKSLYLLEIEIEQLKQRLEISPEDVLCDAEQLLTRSKQIHYPEGAIQCLLIMSRSSLQVTRHDRSLHYANEALEIQNSLDNDRYLPEILHLHAMNYWEDGKYYTAQQHWINALEQSTLEEQIEILIASLLGLGNIWRSTNEHHLACDTHQLAVKVANSTRIAWLEGRARILWAWDLYLLENYAEMLTVLDVAMELLENHHNQQWLAEAWDFQALALLGLERLEEAENAIMKAIHLAQKHHLIWIQSHAYISRSRLEFMRKNIDKATTLLLQAEQLVEKQDDNHELLSPIYYQQSIIAEQKKEFKHALTAFKKYRDCSVNQLKSQITRESKDKVQSQKKLLDQRAKKLINRIRSQYEYDPEKHLSNVVSETHWWEQLILYKTALTYSNHSVIIIYHEVPEYIDICTELAHSLCSKQDLVARLSSERLGLLLSDKDEIAQNIFNVLQKMIEIYPWERKGLQDFPPQATLHDILSFPFTLDQLIQLPSEEQHAGLTE</sequence>
<dbReference type="SUPFAM" id="SSF48452">
    <property type="entry name" value="TPR-like"/>
    <property type="match status" value="2"/>
</dbReference>
<organism evidence="1 2">
    <name type="scientific">Vibrio quintilis</name>
    <dbReference type="NCBI Taxonomy" id="1117707"/>
    <lineage>
        <taxon>Bacteria</taxon>
        <taxon>Pseudomonadati</taxon>
        <taxon>Pseudomonadota</taxon>
        <taxon>Gammaproteobacteria</taxon>
        <taxon>Vibrionales</taxon>
        <taxon>Vibrionaceae</taxon>
        <taxon>Vibrio</taxon>
    </lineage>
</organism>
<accession>A0A1M7YPN0</accession>
<dbReference type="InterPro" id="IPR011990">
    <property type="entry name" value="TPR-like_helical_dom_sf"/>
</dbReference>
<dbReference type="AlphaFoldDB" id="A0A1M7YPN0"/>
<evidence type="ECO:0000313" key="2">
    <source>
        <dbReference type="Proteomes" id="UP000184600"/>
    </source>
</evidence>
<keyword evidence="2" id="KW-1185">Reference proteome</keyword>
<proteinExistence type="predicted"/>
<protein>
    <recommendedName>
        <fullName evidence="3">Tetratricopeptide repeat protein</fullName>
    </recommendedName>
</protein>
<dbReference type="Gene3D" id="1.25.40.10">
    <property type="entry name" value="Tetratricopeptide repeat domain"/>
    <property type="match status" value="2"/>
</dbReference>
<dbReference type="Proteomes" id="UP000184600">
    <property type="component" value="Unassembled WGS sequence"/>
</dbReference>